<evidence type="ECO:0000256" key="11">
    <source>
        <dbReference type="RuleBase" id="RU003313"/>
    </source>
</evidence>
<dbReference type="PANTHER" id="PTHR42714">
    <property type="entry name" value="TRNA MODIFICATION GTPASE GTPBP3"/>
    <property type="match status" value="1"/>
</dbReference>
<dbReference type="InterPro" id="IPR004520">
    <property type="entry name" value="GTPase_MnmE"/>
</dbReference>
<dbReference type="GO" id="GO:0003924">
    <property type="term" value="F:GTPase activity"/>
    <property type="evidence" value="ECO:0007669"/>
    <property type="project" value="UniProtKB-UniRule"/>
</dbReference>
<dbReference type="InterPro" id="IPR018948">
    <property type="entry name" value="GTP-bd_TrmE_N"/>
</dbReference>
<keyword evidence="6 10" id="KW-0378">Hydrolase</keyword>
<evidence type="ECO:0000256" key="2">
    <source>
        <dbReference type="ARBA" id="ARBA00022490"/>
    </source>
</evidence>
<dbReference type="NCBIfam" id="TIGR00231">
    <property type="entry name" value="small_GTP"/>
    <property type="match status" value="1"/>
</dbReference>
<evidence type="ECO:0000256" key="10">
    <source>
        <dbReference type="HAMAP-Rule" id="MF_00379"/>
    </source>
</evidence>
<evidence type="ECO:0000256" key="1">
    <source>
        <dbReference type="ARBA" id="ARBA00011043"/>
    </source>
</evidence>
<dbReference type="InterPro" id="IPR006073">
    <property type="entry name" value="GTP-bd"/>
</dbReference>
<dbReference type="NCBIfam" id="NF003661">
    <property type="entry name" value="PRK05291.1-3"/>
    <property type="match status" value="1"/>
</dbReference>
<dbReference type="PRINTS" id="PR00449">
    <property type="entry name" value="RASTRNSFRMNG"/>
</dbReference>
<dbReference type="PANTHER" id="PTHR42714:SF2">
    <property type="entry name" value="TRNA MODIFICATION GTPASE GTPBP3, MITOCHONDRIAL"/>
    <property type="match status" value="1"/>
</dbReference>
<keyword evidence="2 10" id="KW-0963">Cytoplasm</keyword>
<keyword evidence="8 10" id="KW-0630">Potassium</keyword>
<keyword evidence="7 10" id="KW-0460">Magnesium</keyword>
<feature type="binding site" evidence="10">
    <location>
        <position position="271"/>
    </location>
    <ligand>
        <name>K(+)</name>
        <dbReference type="ChEBI" id="CHEBI:29103"/>
    </ligand>
</feature>
<dbReference type="CDD" id="cd14858">
    <property type="entry name" value="TrmE_N"/>
    <property type="match status" value="1"/>
</dbReference>
<comment type="similarity">
    <text evidence="1 10 11">Belongs to the TRAFAC class TrmE-Era-EngA-EngB-Septin-like GTPase superfamily. TrmE GTPase family.</text>
</comment>
<keyword evidence="5 10" id="KW-0547">Nucleotide-binding</keyword>
<gene>
    <name evidence="10" type="primary">mnmE</name>
    <name evidence="10" type="synonym">trmE</name>
    <name evidence="13" type="ORF">SAMN05216404_1208</name>
</gene>
<feature type="domain" description="TrmE-type G" evidence="12">
    <location>
        <begin position="237"/>
        <end position="396"/>
    </location>
</feature>
<feature type="binding site" evidence="10">
    <location>
        <position position="251"/>
    </location>
    <ligand>
        <name>Mg(2+)</name>
        <dbReference type="ChEBI" id="CHEBI:18420"/>
    </ligand>
</feature>
<dbReference type="Pfam" id="PF12631">
    <property type="entry name" value="MnmE_helical"/>
    <property type="match status" value="1"/>
</dbReference>
<dbReference type="InterPro" id="IPR031168">
    <property type="entry name" value="G_TrmE"/>
</dbReference>
<evidence type="ECO:0000256" key="5">
    <source>
        <dbReference type="ARBA" id="ARBA00022741"/>
    </source>
</evidence>
<comment type="caution">
    <text evidence="10">Lacks conserved residue(s) required for the propagation of feature annotation.</text>
</comment>
<dbReference type="Gene3D" id="3.40.50.300">
    <property type="entry name" value="P-loop containing nucleotide triphosphate hydrolases"/>
    <property type="match status" value="1"/>
</dbReference>
<evidence type="ECO:0000256" key="6">
    <source>
        <dbReference type="ARBA" id="ARBA00022801"/>
    </source>
</evidence>
<dbReference type="Gene3D" id="1.20.120.430">
    <property type="entry name" value="tRNA modification GTPase MnmE domain 2"/>
    <property type="match status" value="1"/>
</dbReference>
<dbReference type="PROSITE" id="PS51709">
    <property type="entry name" value="G_TRME"/>
    <property type="match status" value="1"/>
</dbReference>
<comment type="subcellular location">
    <subcellularLocation>
        <location evidence="10">Cytoplasm</location>
    </subcellularLocation>
</comment>
<dbReference type="InterPro" id="IPR027368">
    <property type="entry name" value="MnmE_dom2"/>
</dbReference>
<dbReference type="GO" id="GO:0030488">
    <property type="term" value="P:tRNA methylation"/>
    <property type="evidence" value="ECO:0007669"/>
    <property type="project" value="TreeGrafter"/>
</dbReference>
<feature type="binding site" evidence="10">
    <location>
        <position position="247"/>
    </location>
    <ligand>
        <name>K(+)</name>
        <dbReference type="ChEBI" id="CHEBI:29103"/>
    </ligand>
</feature>
<evidence type="ECO:0000256" key="8">
    <source>
        <dbReference type="ARBA" id="ARBA00022958"/>
    </source>
</evidence>
<dbReference type="EC" id="3.6.-.-" evidence="10"/>
<keyword evidence="4 10" id="KW-0479">Metal-binding</keyword>
<dbReference type="InterPro" id="IPR027417">
    <property type="entry name" value="P-loop_NTPase"/>
</dbReference>
<dbReference type="InterPro" id="IPR005225">
    <property type="entry name" value="Small_GTP-bd"/>
</dbReference>
<dbReference type="GO" id="GO:0005525">
    <property type="term" value="F:GTP binding"/>
    <property type="evidence" value="ECO:0007669"/>
    <property type="project" value="UniProtKB-UniRule"/>
</dbReference>
<feature type="binding site" evidence="10">
    <location>
        <position position="141"/>
    </location>
    <ligand>
        <name>(6S)-5-formyl-5,6,7,8-tetrahydrofolate</name>
        <dbReference type="ChEBI" id="CHEBI:57457"/>
    </ligand>
</feature>
<dbReference type="Pfam" id="PF10396">
    <property type="entry name" value="TrmE_N"/>
    <property type="match status" value="1"/>
</dbReference>
<dbReference type="Gene3D" id="3.30.1360.120">
    <property type="entry name" value="Probable tRNA modification gtpase trme, domain 1"/>
    <property type="match status" value="1"/>
</dbReference>
<feature type="binding site" evidence="10">
    <location>
        <position position="474"/>
    </location>
    <ligand>
        <name>(6S)-5-formyl-5,6,7,8-tetrahydrofolate</name>
        <dbReference type="ChEBI" id="CHEBI:57457"/>
    </ligand>
</feature>
<dbReference type="HAMAP" id="MF_00379">
    <property type="entry name" value="GTPase_MnmE"/>
    <property type="match status" value="1"/>
</dbReference>
<comment type="function">
    <text evidence="10">Exhibits a very high intrinsic GTPase hydrolysis rate. Involved in the addition of a carboxymethylaminomethyl (cmnm) group at the wobble position (U34) of certain tRNAs, forming tRNA-cmnm(5)s(2)U34.</text>
</comment>
<feature type="binding site" evidence="10">
    <location>
        <position position="45"/>
    </location>
    <ligand>
        <name>(6S)-5-formyl-5,6,7,8-tetrahydrofolate</name>
        <dbReference type="ChEBI" id="CHEBI:57457"/>
    </ligand>
</feature>
<dbReference type="Proteomes" id="UP000183898">
    <property type="component" value="Unassembled WGS sequence"/>
</dbReference>
<reference evidence="13 14" key="1">
    <citation type="submission" date="2016-10" db="EMBL/GenBank/DDBJ databases">
        <authorList>
            <person name="de Groot N.N."/>
        </authorList>
    </citation>
    <scope>NUCLEOTIDE SEQUENCE [LARGE SCALE GENOMIC DNA]</scope>
    <source>
        <strain evidence="13 14">Nl18</strain>
    </source>
</reference>
<dbReference type="FunFam" id="3.40.50.300:FF:001376">
    <property type="entry name" value="tRNA modification GTPase MnmE"/>
    <property type="match status" value="1"/>
</dbReference>
<evidence type="ECO:0000256" key="9">
    <source>
        <dbReference type="ARBA" id="ARBA00023134"/>
    </source>
</evidence>
<evidence type="ECO:0000313" key="14">
    <source>
        <dbReference type="Proteomes" id="UP000183898"/>
    </source>
</evidence>
<evidence type="ECO:0000256" key="7">
    <source>
        <dbReference type="ARBA" id="ARBA00022842"/>
    </source>
</evidence>
<protein>
    <recommendedName>
        <fullName evidence="10">tRNA modification GTPase MnmE</fullName>
        <ecNumber evidence="10">3.6.-.-</ecNumber>
    </recommendedName>
</protein>
<dbReference type="AlphaFoldDB" id="A0A1H8PCH8"/>
<dbReference type="SUPFAM" id="SSF52540">
    <property type="entry name" value="P-loop containing nucleoside triphosphate hydrolases"/>
    <property type="match status" value="1"/>
</dbReference>
<evidence type="ECO:0000256" key="3">
    <source>
        <dbReference type="ARBA" id="ARBA00022694"/>
    </source>
</evidence>
<proteinExistence type="inferred from homology"/>
<feature type="binding site" evidence="10">
    <location>
        <begin position="291"/>
        <end position="294"/>
    </location>
    <ligand>
        <name>GTP</name>
        <dbReference type="ChEBI" id="CHEBI:37565"/>
    </ligand>
</feature>
<dbReference type="InterPro" id="IPR027266">
    <property type="entry name" value="TrmE/GcvT-like"/>
</dbReference>
<evidence type="ECO:0000259" key="12">
    <source>
        <dbReference type="PROSITE" id="PS51709"/>
    </source>
</evidence>
<feature type="binding site" evidence="10">
    <location>
        <position position="272"/>
    </location>
    <ligand>
        <name>Mg(2+)</name>
        <dbReference type="ChEBI" id="CHEBI:18420"/>
    </ligand>
</feature>
<feature type="binding site" evidence="10">
    <location>
        <begin position="266"/>
        <end position="272"/>
    </location>
    <ligand>
        <name>GTP</name>
        <dbReference type="ChEBI" id="CHEBI:37565"/>
    </ligand>
</feature>
<dbReference type="CDD" id="cd04164">
    <property type="entry name" value="trmE"/>
    <property type="match status" value="1"/>
</dbReference>
<dbReference type="InterPro" id="IPR025867">
    <property type="entry name" value="MnmE_helical"/>
</dbReference>
<evidence type="ECO:0000313" key="13">
    <source>
        <dbReference type="EMBL" id="SEO39689.1"/>
    </source>
</evidence>
<dbReference type="Pfam" id="PF01926">
    <property type="entry name" value="MMR_HSR1"/>
    <property type="match status" value="1"/>
</dbReference>
<sequence length="474" mass="51065">MPDRIRLPSLSVFIRGVGIELRMTRSDVIAAIATPPGRGGIGVVRVSGRNLQSLALKVIGFVPEPRRASLTRFRDGNGRVIDQGIALYFPAPQSYTGEEVLELQGHGGPAVMNLLLVSCLSAGARLAQPGEFTLRAFLNNKLDLAQAESVADLIDASTEEAARCAIRSLQGEFSNAIHVSVQALTDLRMLVEASFDFSEEEIEFISGRELEVRLEHIRHQLEQVLSSARQGSLLREGIWIALVGQPNVGKSSLLNRLAGEEVAIVTEIPGTTRDVIRQVIEIEGVPLHLLDTAGLRETEDAIEKMGMARTRSTIDKASIVLLLVDSRVGITPEDRAILASLPPGLRLIVVHNKTDLLESAPNSNISTATATTDIWVSAKTGAGIGLLQQRLLEMIGWQPSAGEGVFMARQRHLSALTAAQTHLEAACALANSMDQVELLAEELRLAQLALSSITGEFSADDLLGKIFSSFCIGK</sequence>
<accession>A0A1H8PCH8</accession>
<keyword evidence="3 10" id="KW-0819">tRNA processing</keyword>
<feature type="binding site" evidence="10">
    <location>
        <begin position="247"/>
        <end position="252"/>
    </location>
    <ligand>
        <name>GTP</name>
        <dbReference type="ChEBI" id="CHEBI:37565"/>
    </ligand>
</feature>
<dbReference type="GO" id="GO:0046872">
    <property type="term" value="F:metal ion binding"/>
    <property type="evidence" value="ECO:0007669"/>
    <property type="project" value="UniProtKB-KW"/>
</dbReference>
<comment type="cofactor">
    <cofactor evidence="10">
        <name>K(+)</name>
        <dbReference type="ChEBI" id="CHEBI:29103"/>
    </cofactor>
    <text evidence="10">Binds 1 potassium ion per subunit.</text>
</comment>
<dbReference type="NCBIfam" id="TIGR00450">
    <property type="entry name" value="mnmE_trmE_thdF"/>
    <property type="match status" value="1"/>
</dbReference>
<keyword evidence="9 10" id="KW-0342">GTP-binding</keyword>
<feature type="binding site" evidence="10">
    <location>
        <position position="266"/>
    </location>
    <ligand>
        <name>K(+)</name>
        <dbReference type="ChEBI" id="CHEBI:29103"/>
    </ligand>
</feature>
<name>A0A1H8PCH8_9PROT</name>
<feature type="binding site" evidence="10">
    <location>
        <position position="102"/>
    </location>
    <ligand>
        <name>(6S)-5-formyl-5,6,7,8-tetrahydrofolate</name>
        <dbReference type="ChEBI" id="CHEBI:57457"/>
    </ligand>
</feature>
<dbReference type="GO" id="GO:0002098">
    <property type="term" value="P:tRNA wobble uridine modification"/>
    <property type="evidence" value="ECO:0007669"/>
    <property type="project" value="TreeGrafter"/>
</dbReference>
<comment type="subunit">
    <text evidence="10">Homodimer. Heterotetramer of two MnmE and two MnmG subunits.</text>
</comment>
<dbReference type="GO" id="GO:0005829">
    <property type="term" value="C:cytosol"/>
    <property type="evidence" value="ECO:0007669"/>
    <property type="project" value="TreeGrafter"/>
</dbReference>
<feature type="binding site" evidence="10">
    <location>
        <position position="268"/>
    </location>
    <ligand>
        <name>K(+)</name>
        <dbReference type="ChEBI" id="CHEBI:29103"/>
    </ligand>
</feature>
<dbReference type="EMBL" id="FOCT01000020">
    <property type="protein sequence ID" value="SEO39689.1"/>
    <property type="molecule type" value="Genomic_DNA"/>
</dbReference>
<organism evidence="13 14">
    <name type="scientific">Nitrosospira multiformis</name>
    <dbReference type="NCBI Taxonomy" id="1231"/>
    <lineage>
        <taxon>Bacteria</taxon>
        <taxon>Pseudomonadati</taxon>
        <taxon>Pseudomonadota</taxon>
        <taxon>Betaproteobacteria</taxon>
        <taxon>Nitrosomonadales</taxon>
        <taxon>Nitrosomonadaceae</taxon>
        <taxon>Nitrosospira</taxon>
    </lineage>
</organism>
<evidence type="ECO:0000256" key="4">
    <source>
        <dbReference type="ARBA" id="ARBA00022723"/>
    </source>
</evidence>